<keyword evidence="4" id="KW-0472">Membrane</keyword>
<feature type="compositionally biased region" description="Acidic residues" evidence="3">
    <location>
        <begin position="358"/>
        <end position="378"/>
    </location>
</feature>
<dbReference type="InParanoid" id="K5WWD0"/>
<proteinExistence type="inferred from homology"/>
<feature type="transmembrane region" description="Helical" evidence="4">
    <location>
        <begin position="73"/>
        <end position="99"/>
    </location>
</feature>
<dbReference type="STRING" id="597362.K5WWD0"/>
<dbReference type="RefSeq" id="XP_007334305.1">
    <property type="nucleotide sequence ID" value="XM_007334243.1"/>
</dbReference>
<evidence type="ECO:0000256" key="1">
    <source>
        <dbReference type="ARBA" id="ARBA00006524"/>
    </source>
</evidence>
<organism evidence="5 6">
    <name type="scientific">Agaricus bisporus var. burnettii (strain JB137-S8 / ATCC MYA-4627 / FGSC 10392)</name>
    <name type="common">White button mushroom</name>
    <dbReference type="NCBI Taxonomy" id="597362"/>
    <lineage>
        <taxon>Eukaryota</taxon>
        <taxon>Fungi</taxon>
        <taxon>Dikarya</taxon>
        <taxon>Basidiomycota</taxon>
        <taxon>Agaricomycotina</taxon>
        <taxon>Agaricomycetes</taxon>
        <taxon>Agaricomycetidae</taxon>
        <taxon>Agaricales</taxon>
        <taxon>Agaricineae</taxon>
        <taxon>Agaricaceae</taxon>
        <taxon>Agaricus</taxon>
    </lineage>
</organism>
<feature type="transmembrane region" description="Helical" evidence="4">
    <location>
        <begin position="199"/>
        <end position="220"/>
    </location>
</feature>
<sequence>MADQLMPFVLEIEAGIEISRNNGYTNFSLVWKRQWNTITVFFIITRYLPFVLFPINTRYVFSYDLTASKCRSLYNAIGIVYYLGIIFAQSILTIRTWVIWKRGKFMAYSLFGAYISTAIVLLTLLSFHLKLTVHEAGLSAFSIACNANNDKSSKYLVAAFIVLAGFETVMLLLLLTRAVSDYRFVGYSHFLKTIYGDGLSFYIYLFGLAIVNIVLIFRIYPYVAKFDSPSPPAPQIILFARGVIARLDIWSTLRIAVQENWGGPETKQKSRWIASTIVDSFEEESEEPDDIYIEDMLLQIMADEFEVSLEDGSAESVAKDIVRMWLETKEGKEDSVRKFEELAEKMKGKRIEVQETVQSDDEEDWDDEEDEEGSDDEVPQLIGHSSAQPTKKEPEVDEDGFTLVKGRGKGQR</sequence>
<dbReference type="OrthoDB" id="263560at2759"/>
<feature type="transmembrane region" description="Helical" evidence="4">
    <location>
        <begin position="155"/>
        <end position="179"/>
    </location>
</feature>
<evidence type="ECO:0000256" key="4">
    <source>
        <dbReference type="SAM" id="Phobius"/>
    </source>
</evidence>
<dbReference type="Proteomes" id="UP000008493">
    <property type="component" value="Unassembled WGS sequence"/>
</dbReference>
<feature type="region of interest" description="Disordered" evidence="3">
    <location>
        <begin position="349"/>
        <end position="412"/>
    </location>
</feature>
<keyword evidence="4" id="KW-1133">Transmembrane helix</keyword>
<feature type="transmembrane region" description="Helical" evidence="4">
    <location>
        <begin position="38"/>
        <end position="61"/>
    </location>
</feature>
<evidence type="ECO:0000256" key="3">
    <source>
        <dbReference type="SAM" id="MobiDB-lite"/>
    </source>
</evidence>
<comment type="similarity">
    <text evidence="1">Belongs to the TSR2 family.</text>
</comment>
<keyword evidence="2" id="KW-0698">rRNA processing</keyword>
<reference evidence="6" key="1">
    <citation type="journal article" date="2012" name="Proc. Natl. Acad. Sci. U.S.A.">
        <title>Genome sequence of the button mushroom Agaricus bisporus reveals mechanisms governing adaptation to a humic-rich ecological niche.</title>
        <authorList>
            <person name="Morin E."/>
            <person name="Kohler A."/>
            <person name="Baker A.R."/>
            <person name="Foulongne-Oriol M."/>
            <person name="Lombard V."/>
            <person name="Nagy L.G."/>
            <person name="Ohm R.A."/>
            <person name="Patyshakuliyeva A."/>
            <person name="Brun A."/>
            <person name="Aerts A.L."/>
            <person name="Bailey A.M."/>
            <person name="Billette C."/>
            <person name="Coutinho P.M."/>
            <person name="Deakin G."/>
            <person name="Doddapaneni H."/>
            <person name="Floudas D."/>
            <person name="Grimwood J."/>
            <person name="Hilden K."/>
            <person name="Kuees U."/>
            <person name="LaButti K.M."/>
            <person name="Lapidus A."/>
            <person name="Lindquist E.A."/>
            <person name="Lucas S.M."/>
            <person name="Murat C."/>
            <person name="Riley R.W."/>
            <person name="Salamov A.A."/>
            <person name="Schmutz J."/>
            <person name="Subramanian V."/>
            <person name="Woesten H.A.B."/>
            <person name="Xu J."/>
            <person name="Eastwood D.C."/>
            <person name="Foster G.D."/>
            <person name="Sonnenberg A.S."/>
            <person name="Cullen D."/>
            <person name="de Vries R.P."/>
            <person name="Lundell T."/>
            <person name="Hibbett D.S."/>
            <person name="Henrissat B."/>
            <person name="Burton K.S."/>
            <person name="Kerrigan R.W."/>
            <person name="Challen M.P."/>
            <person name="Grigoriev I.V."/>
            <person name="Martin F."/>
        </authorList>
    </citation>
    <scope>NUCLEOTIDE SEQUENCE [LARGE SCALE GENOMIC DNA]</scope>
    <source>
        <strain evidence="6">JB137-S8 / ATCC MYA-4627 / FGSC 10392</strain>
    </source>
</reference>
<dbReference type="GeneID" id="18822772"/>
<dbReference type="AlphaFoldDB" id="K5WWD0"/>
<evidence type="ECO:0000256" key="2">
    <source>
        <dbReference type="ARBA" id="ARBA00022552"/>
    </source>
</evidence>
<evidence type="ECO:0000313" key="5">
    <source>
        <dbReference type="EMBL" id="EKM75078.1"/>
    </source>
</evidence>
<dbReference type="EMBL" id="JH971420">
    <property type="protein sequence ID" value="EKM75078.1"/>
    <property type="molecule type" value="Genomic_DNA"/>
</dbReference>
<protein>
    <submittedName>
        <fullName evidence="5">Uncharacterized protein</fullName>
    </submittedName>
</protein>
<dbReference type="PANTHER" id="PTHR21250">
    <property type="entry name" value="PRE-RRNA-PROCESSING PROTEIN TSR2 HOMOLOG"/>
    <property type="match status" value="1"/>
</dbReference>
<dbReference type="KEGG" id="abp:AGABI1DRAFT109671"/>
<keyword evidence="4" id="KW-0812">Transmembrane</keyword>
<gene>
    <name evidence="5" type="ORF">AGABI1DRAFT_109671</name>
</gene>
<accession>K5WWD0</accession>
<dbReference type="InterPro" id="IPR019398">
    <property type="entry name" value="Pre-rRNA_process_TSR2"/>
</dbReference>
<feature type="transmembrane region" description="Helical" evidence="4">
    <location>
        <begin position="105"/>
        <end position="125"/>
    </location>
</feature>
<keyword evidence="6" id="KW-1185">Reference proteome</keyword>
<dbReference type="Pfam" id="PF10273">
    <property type="entry name" value="WGG"/>
    <property type="match status" value="1"/>
</dbReference>
<dbReference type="GO" id="GO:0006364">
    <property type="term" value="P:rRNA processing"/>
    <property type="evidence" value="ECO:0007669"/>
    <property type="project" value="UniProtKB-KW"/>
</dbReference>
<dbReference type="HOGENOM" id="CLU_667232_0_0_1"/>
<name>K5WWD0_AGABU</name>
<evidence type="ECO:0000313" key="6">
    <source>
        <dbReference type="Proteomes" id="UP000008493"/>
    </source>
</evidence>
<dbReference type="eggNOG" id="KOG4032">
    <property type="taxonomic scope" value="Eukaryota"/>
</dbReference>